<keyword evidence="2 5" id="KW-0663">Pyridoxal phosphate</keyword>
<feature type="domain" description="Glycine dehydrogenase C-terminal" evidence="7">
    <location>
        <begin position="353"/>
        <end position="456"/>
    </location>
</feature>
<gene>
    <name evidence="5" type="primary">gcvPB</name>
    <name evidence="8" type="ORF">GMD78_01870</name>
</gene>
<comment type="caution">
    <text evidence="8">The sequence shown here is derived from an EMBL/GenBank/DDBJ whole genome shotgun (WGS) entry which is preliminary data.</text>
</comment>
<evidence type="ECO:0000259" key="7">
    <source>
        <dbReference type="Pfam" id="PF21478"/>
    </source>
</evidence>
<evidence type="ECO:0000256" key="5">
    <source>
        <dbReference type="HAMAP-Rule" id="MF_00713"/>
    </source>
</evidence>
<dbReference type="HAMAP" id="MF_00713">
    <property type="entry name" value="GcvPB"/>
    <property type="match status" value="1"/>
</dbReference>
<dbReference type="CDD" id="cd00613">
    <property type="entry name" value="GDC-P"/>
    <property type="match status" value="1"/>
</dbReference>
<dbReference type="InterPro" id="IPR000192">
    <property type="entry name" value="Aminotrans_V_dom"/>
</dbReference>
<dbReference type="Gene3D" id="3.90.1150.10">
    <property type="entry name" value="Aspartate Aminotransferase, domain 1"/>
    <property type="match status" value="1"/>
</dbReference>
<comment type="cofactor">
    <cofactor evidence="5">
        <name>pyridoxal 5'-phosphate</name>
        <dbReference type="ChEBI" id="CHEBI:597326"/>
    </cofactor>
</comment>
<dbReference type="InterPro" id="IPR020581">
    <property type="entry name" value="GDC_P"/>
</dbReference>
<dbReference type="GO" id="GO:0005960">
    <property type="term" value="C:glycine cleavage complex"/>
    <property type="evidence" value="ECO:0007669"/>
    <property type="project" value="TreeGrafter"/>
</dbReference>
<keyword evidence="8" id="KW-0808">Transferase</keyword>
<evidence type="ECO:0000259" key="6">
    <source>
        <dbReference type="Pfam" id="PF00266"/>
    </source>
</evidence>
<reference evidence="8 9" key="1">
    <citation type="submission" date="2019-11" db="EMBL/GenBank/DDBJ databases">
        <authorList>
            <person name="Li X."/>
        </authorList>
    </citation>
    <scope>NUCLEOTIDE SEQUENCE [LARGE SCALE GENOMIC DNA]</scope>
    <source>
        <strain evidence="8 9">L9</strain>
    </source>
</reference>
<dbReference type="Pfam" id="PF00266">
    <property type="entry name" value="Aminotran_5"/>
    <property type="match status" value="1"/>
</dbReference>
<evidence type="ECO:0000256" key="4">
    <source>
        <dbReference type="ARBA" id="ARBA00049026"/>
    </source>
</evidence>
<protein>
    <recommendedName>
        <fullName evidence="5">Probable glycine dehydrogenase (decarboxylating) subunit 2</fullName>
        <ecNumber evidence="5">1.4.4.2</ecNumber>
    </recommendedName>
    <alternativeName>
        <fullName evidence="5">Glycine cleavage system P-protein subunit 2</fullName>
    </alternativeName>
    <alternativeName>
        <fullName evidence="5">Glycine decarboxylase subunit 2</fullName>
    </alternativeName>
    <alternativeName>
        <fullName evidence="5">Glycine dehydrogenase (aminomethyl-transferring) subunit 2</fullName>
    </alternativeName>
</protein>
<comment type="catalytic activity">
    <reaction evidence="4 5">
        <text>N(6)-[(R)-lipoyl]-L-lysyl-[glycine-cleavage complex H protein] + glycine + H(+) = N(6)-[(R)-S(8)-aminomethyldihydrolipoyl]-L-lysyl-[glycine-cleavage complex H protein] + CO2</text>
        <dbReference type="Rhea" id="RHEA:24304"/>
        <dbReference type="Rhea" id="RHEA-COMP:10494"/>
        <dbReference type="Rhea" id="RHEA-COMP:10495"/>
        <dbReference type="ChEBI" id="CHEBI:15378"/>
        <dbReference type="ChEBI" id="CHEBI:16526"/>
        <dbReference type="ChEBI" id="CHEBI:57305"/>
        <dbReference type="ChEBI" id="CHEBI:83099"/>
        <dbReference type="ChEBI" id="CHEBI:83143"/>
        <dbReference type="EC" id="1.4.4.2"/>
    </reaction>
</comment>
<evidence type="ECO:0000256" key="3">
    <source>
        <dbReference type="ARBA" id="ARBA00023002"/>
    </source>
</evidence>
<dbReference type="InterPro" id="IPR015421">
    <property type="entry name" value="PyrdxlP-dep_Trfase_major"/>
</dbReference>
<evidence type="ECO:0000256" key="2">
    <source>
        <dbReference type="ARBA" id="ARBA00022898"/>
    </source>
</evidence>
<accession>A0A6N8FEN0</accession>
<comment type="similarity">
    <text evidence="5">Belongs to the GcvP family. C-terminal subunit subfamily.</text>
</comment>
<dbReference type="GO" id="GO:0030170">
    <property type="term" value="F:pyridoxal phosphate binding"/>
    <property type="evidence" value="ECO:0007669"/>
    <property type="project" value="TreeGrafter"/>
</dbReference>
<organism evidence="8 9">
    <name type="scientific">Ornithinibacillus caprae</name>
    <dbReference type="NCBI Taxonomy" id="2678566"/>
    <lineage>
        <taxon>Bacteria</taxon>
        <taxon>Bacillati</taxon>
        <taxon>Bacillota</taxon>
        <taxon>Bacilli</taxon>
        <taxon>Bacillales</taxon>
        <taxon>Bacillaceae</taxon>
        <taxon>Ornithinibacillus</taxon>
    </lineage>
</organism>
<dbReference type="InterPro" id="IPR015424">
    <property type="entry name" value="PyrdxlP-dep_Trfase"/>
</dbReference>
<proteinExistence type="inferred from homology"/>
<feature type="domain" description="Aminotransferase class V" evidence="6">
    <location>
        <begin position="168"/>
        <end position="280"/>
    </location>
</feature>
<dbReference type="GO" id="GO:0005829">
    <property type="term" value="C:cytosol"/>
    <property type="evidence" value="ECO:0007669"/>
    <property type="project" value="TreeGrafter"/>
</dbReference>
<dbReference type="NCBIfam" id="NF003346">
    <property type="entry name" value="PRK04366.1"/>
    <property type="match status" value="1"/>
</dbReference>
<dbReference type="EC" id="1.4.4.2" evidence="5"/>
<keyword evidence="3 5" id="KW-0560">Oxidoreductase</keyword>
<dbReference type="GO" id="GO:0019464">
    <property type="term" value="P:glycine decarboxylation via glycine cleavage system"/>
    <property type="evidence" value="ECO:0007669"/>
    <property type="project" value="UniProtKB-UniRule"/>
</dbReference>
<evidence type="ECO:0000313" key="9">
    <source>
        <dbReference type="Proteomes" id="UP000469125"/>
    </source>
</evidence>
<dbReference type="Gene3D" id="3.40.640.10">
    <property type="entry name" value="Type I PLP-dependent aspartate aminotransferase-like (Major domain)"/>
    <property type="match status" value="1"/>
</dbReference>
<dbReference type="PANTHER" id="PTHR11773:SF1">
    <property type="entry name" value="GLYCINE DEHYDROGENASE (DECARBOXYLATING), MITOCHONDRIAL"/>
    <property type="match status" value="1"/>
</dbReference>
<dbReference type="InterPro" id="IPR049316">
    <property type="entry name" value="GDC-P_C"/>
</dbReference>
<dbReference type="PANTHER" id="PTHR11773">
    <property type="entry name" value="GLYCINE DEHYDROGENASE, DECARBOXYLATING"/>
    <property type="match status" value="1"/>
</dbReference>
<dbReference type="GO" id="GO:0008483">
    <property type="term" value="F:transaminase activity"/>
    <property type="evidence" value="ECO:0007669"/>
    <property type="project" value="UniProtKB-KW"/>
</dbReference>
<keyword evidence="9" id="KW-1185">Reference proteome</keyword>
<comment type="subunit">
    <text evidence="5">The glycine cleavage system is composed of four proteins: P, T, L and H. In this organism, the P 'protein' is a heterodimer of two subunits.</text>
</comment>
<dbReference type="EMBL" id="WOCA01000001">
    <property type="protein sequence ID" value="MUK87146.1"/>
    <property type="molecule type" value="Genomic_DNA"/>
</dbReference>
<feature type="modified residue" description="N6-(pyridoxal phosphate)lysine" evidence="5">
    <location>
        <position position="273"/>
    </location>
</feature>
<dbReference type="GO" id="GO:0004375">
    <property type="term" value="F:glycine dehydrogenase (decarboxylating) activity"/>
    <property type="evidence" value="ECO:0007669"/>
    <property type="project" value="UniProtKB-EC"/>
</dbReference>
<dbReference type="FunFam" id="3.90.1150.10:FF:000014">
    <property type="entry name" value="Probable glycine dehydrogenase (decarboxylating) subunit 2"/>
    <property type="match status" value="1"/>
</dbReference>
<dbReference type="InterPro" id="IPR023012">
    <property type="entry name" value="GcvPB"/>
</dbReference>
<dbReference type="InterPro" id="IPR015422">
    <property type="entry name" value="PyrdxlP-dep_Trfase_small"/>
</dbReference>
<comment type="function">
    <text evidence="1 5">The glycine cleavage system catalyzes the degradation of glycine. The P protein binds the alpha-amino group of glycine through its pyridoxal phosphate cofactor; CO(2) is released and the remaining methylamine moiety is then transferred to the lipoamide cofactor of the H protein.</text>
</comment>
<dbReference type="GO" id="GO:0016594">
    <property type="term" value="F:glycine binding"/>
    <property type="evidence" value="ECO:0007669"/>
    <property type="project" value="TreeGrafter"/>
</dbReference>
<evidence type="ECO:0000256" key="1">
    <source>
        <dbReference type="ARBA" id="ARBA00003788"/>
    </source>
</evidence>
<sequence>MANKDFPLIFERSKEGRTSYSLPELDVPEVNLDEEFEDSYIRKTAPDLPEVSELEVMRHYTGLSNRNFGVDSGFYPLGSCTMKYNPKINEDVARLDGFSHIHPYQDPSTVQGALEMMYDLQTSLSEITGMHQVSLQPAAGAHGEWTGLMMIRAFHEANGDLNRTKVIVPDSAHGTNPASATVAGFEAVTVKSNEKGLVDLDDLKQVVGDDTAALMLTNPNTLGLFETEILEMAEIVHQAGGKLYYDGANLNAIMGYARPGDMGFDVVHLNLHKTFTGPHGGGGPGSGPVGVSKELEPFLPKPILAKKEDQYVFEYDRPQSIGRVKPYYGNFGINLRAYTYIRTMGAEGLKRVSEYAVLNANYMMRKLEQEFDLPYPQHCKHEFVLSGRRQKKLGVRTLDIAKRLLDYGYHPPTIYFPLNVEEALMVEPTETESKETLDGFIDTMLSISEEAKSEPELVQEAPHNTIVKRMDETTAARKPVLRYYK</sequence>
<name>A0A6N8FEN0_9BACI</name>
<keyword evidence="8" id="KW-0032">Aminotransferase</keyword>
<evidence type="ECO:0000313" key="8">
    <source>
        <dbReference type="EMBL" id="MUK87146.1"/>
    </source>
</evidence>
<dbReference type="Pfam" id="PF21478">
    <property type="entry name" value="GcvP2_C"/>
    <property type="match status" value="1"/>
</dbReference>
<dbReference type="AlphaFoldDB" id="A0A6N8FEN0"/>
<dbReference type="SUPFAM" id="SSF53383">
    <property type="entry name" value="PLP-dependent transferases"/>
    <property type="match status" value="1"/>
</dbReference>
<dbReference type="FunFam" id="3.40.640.10:FF:000034">
    <property type="entry name" value="Probable glycine dehydrogenase (decarboxylating) subunit 2"/>
    <property type="match status" value="1"/>
</dbReference>
<dbReference type="Proteomes" id="UP000469125">
    <property type="component" value="Unassembled WGS sequence"/>
</dbReference>
<dbReference type="RefSeq" id="WP_155666576.1">
    <property type="nucleotide sequence ID" value="NZ_WOCA01000001.1"/>
</dbReference>
<dbReference type="Gene3D" id="6.20.440.10">
    <property type="match status" value="1"/>
</dbReference>